<dbReference type="AlphaFoldDB" id="A0AAN9DUT6"/>
<accession>A0AAN9DUT6</accession>
<reference evidence="1 2" key="1">
    <citation type="submission" date="2024-01" db="EMBL/GenBank/DDBJ databases">
        <title>The genomes of 5 underutilized Papilionoideae crops provide insights into root nodulation and disease resistanc.</title>
        <authorList>
            <person name="Yuan L."/>
        </authorList>
    </citation>
    <scope>NUCLEOTIDE SEQUENCE [LARGE SCALE GENOMIC DNA]</scope>
    <source>
        <strain evidence="1">ZHUSHIDOU_FW_LH</strain>
        <tissue evidence="1">Leaf</tissue>
    </source>
</reference>
<keyword evidence="2" id="KW-1185">Reference proteome</keyword>
<proteinExistence type="predicted"/>
<protein>
    <submittedName>
        <fullName evidence="1">Uncharacterized protein</fullName>
    </submittedName>
</protein>
<name>A0AAN9DUT6_CROPI</name>
<dbReference type="EMBL" id="JAYWIO010000036">
    <property type="protein sequence ID" value="KAK7236606.1"/>
    <property type="molecule type" value="Genomic_DNA"/>
</dbReference>
<organism evidence="1 2">
    <name type="scientific">Crotalaria pallida</name>
    <name type="common">Smooth rattlebox</name>
    <name type="synonym">Crotalaria striata</name>
    <dbReference type="NCBI Taxonomy" id="3830"/>
    <lineage>
        <taxon>Eukaryota</taxon>
        <taxon>Viridiplantae</taxon>
        <taxon>Streptophyta</taxon>
        <taxon>Embryophyta</taxon>
        <taxon>Tracheophyta</taxon>
        <taxon>Spermatophyta</taxon>
        <taxon>Magnoliopsida</taxon>
        <taxon>eudicotyledons</taxon>
        <taxon>Gunneridae</taxon>
        <taxon>Pentapetalae</taxon>
        <taxon>rosids</taxon>
        <taxon>fabids</taxon>
        <taxon>Fabales</taxon>
        <taxon>Fabaceae</taxon>
        <taxon>Papilionoideae</taxon>
        <taxon>50 kb inversion clade</taxon>
        <taxon>genistoids sensu lato</taxon>
        <taxon>core genistoids</taxon>
        <taxon>Crotalarieae</taxon>
        <taxon>Crotalaria</taxon>
    </lineage>
</organism>
<sequence length="66" mass="7442">MHLLHLVFCWEEARGIGTSLLDMFLASLYCIALRSSHICSGCFVPLLSVEYLLTSLDSLSFRFRAS</sequence>
<evidence type="ECO:0000313" key="2">
    <source>
        <dbReference type="Proteomes" id="UP001372338"/>
    </source>
</evidence>
<evidence type="ECO:0000313" key="1">
    <source>
        <dbReference type="EMBL" id="KAK7236606.1"/>
    </source>
</evidence>
<dbReference type="Proteomes" id="UP001372338">
    <property type="component" value="Unassembled WGS sequence"/>
</dbReference>
<gene>
    <name evidence="1" type="ORF">RIF29_45479</name>
</gene>
<comment type="caution">
    <text evidence="1">The sequence shown here is derived from an EMBL/GenBank/DDBJ whole genome shotgun (WGS) entry which is preliminary data.</text>
</comment>